<dbReference type="GO" id="GO:0016020">
    <property type="term" value="C:membrane"/>
    <property type="evidence" value="ECO:0007669"/>
    <property type="project" value="UniProtKB-SubCell"/>
</dbReference>
<organism evidence="9 10">
    <name type="scientific">Clytia hemisphaerica</name>
    <dbReference type="NCBI Taxonomy" id="252671"/>
    <lineage>
        <taxon>Eukaryota</taxon>
        <taxon>Metazoa</taxon>
        <taxon>Cnidaria</taxon>
        <taxon>Hydrozoa</taxon>
        <taxon>Hydroidolina</taxon>
        <taxon>Leptothecata</taxon>
        <taxon>Obeliida</taxon>
        <taxon>Clytiidae</taxon>
        <taxon>Clytia</taxon>
    </lineage>
</organism>
<evidence type="ECO:0000256" key="4">
    <source>
        <dbReference type="ARBA" id="ARBA00022982"/>
    </source>
</evidence>
<proteinExistence type="predicted"/>
<comment type="subcellular location">
    <subcellularLocation>
        <location evidence="1">Membrane</location>
    </subcellularLocation>
</comment>
<dbReference type="Pfam" id="PF03188">
    <property type="entry name" value="Cytochrom_B561"/>
    <property type="match status" value="1"/>
</dbReference>
<dbReference type="PROSITE" id="PS50939">
    <property type="entry name" value="CYTOCHROME_B561"/>
    <property type="match status" value="1"/>
</dbReference>
<evidence type="ECO:0000313" key="9">
    <source>
        <dbReference type="EnsemblMetazoa" id="CLYHEMP026397.1"/>
    </source>
</evidence>
<keyword evidence="2" id="KW-0813">Transport</keyword>
<evidence type="ECO:0000256" key="5">
    <source>
        <dbReference type="ARBA" id="ARBA00022989"/>
    </source>
</evidence>
<accession>A0A7M5XPD0</accession>
<dbReference type="OrthoDB" id="5974263at2759"/>
<feature type="transmembrane region" description="Helical" evidence="7">
    <location>
        <begin position="76"/>
        <end position="97"/>
    </location>
</feature>
<dbReference type="CDD" id="cd08760">
    <property type="entry name" value="Cyt_b561_FRRS1_like"/>
    <property type="match status" value="1"/>
</dbReference>
<dbReference type="Proteomes" id="UP000594262">
    <property type="component" value="Unplaced"/>
</dbReference>
<keyword evidence="6 7" id="KW-0472">Membrane</keyword>
<feature type="domain" description="Cytochrome b561" evidence="8">
    <location>
        <begin position="40"/>
        <end position="165"/>
    </location>
</feature>
<feature type="transmembrane region" description="Helical" evidence="7">
    <location>
        <begin position="118"/>
        <end position="138"/>
    </location>
</feature>
<dbReference type="PANTHER" id="PTHR47281:SF1">
    <property type="entry name" value="OS09G0557700 PROTEIN"/>
    <property type="match status" value="1"/>
</dbReference>
<reference evidence="9" key="1">
    <citation type="submission" date="2021-01" db="UniProtKB">
        <authorList>
            <consortium name="EnsemblMetazoa"/>
        </authorList>
    </citation>
    <scope>IDENTIFICATION</scope>
</reference>
<keyword evidence="4" id="KW-0249">Electron transport</keyword>
<dbReference type="Gene3D" id="1.20.120.1770">
    <property type="match status" value="1"/>
</dbReference>
<evidence type="ECO:0000256" key="1">
    <source>
        <dbReference type="ARBA" id="ARBA00004370"/>
    </source>
</evidence>
<evidence type="ECO:0000256" key="6">
    <source>
        <dbReference type="ARBA" id="ARBA00023136"/>
    </source>
</evidence>
<evidence type="ECO:0000259" key="8">
    <source>
        <dbReference type="PROSITE" id="PS50939"/>
    </source>
</evidence>
<keyword evidence="3 7" id="KW-0812">Transmembrane</keyword>
<dbReference type="EnsemblMetazoa" id="CLYHEMT026397.1">
    <property type="protein sequence ID" value="CLYHEMP026397.1"/>
    <property type="gene ID" value="CLYHEMG026397"/>
</dbReference>
<feature type="transmembrane region" description="Helical" evidence="7">
    <location>
        <begin position="144"/>
        <end position="164"/>
    </location>
</feature>
<evidence type="ECO:0000313" key="10">
    <source>
        <dbReference type="Proteomes" id="UP000594262"/>
    </source>
</evidence>
<evidence type="ECO:0000256" key="3">
    <source>
        <dbReference type="ARBA" id="ARBA00022692"/>
    </source>
</evidence>
<dbReference type="SMART" id="SM00665">
    <property type="entry name" value="B561"/>
    <property type="match status" value="1"/>
</dbReference>
<dbReference type="InterPro" id="IPR045879">
    <property type="entry name" value="B561A"/>
</dbReference>
<keyword evidence="5 7" id="KW-1133">Transmembrane helix</keyword>
<dbReference type="InterPro" id="IPR006593">
    <property type="entry name" value="Cyt_b561/ferric_Rdtase_TM"/>
</dbReference>
<name>A0A7M5XPD0_9CNID</name>
<sequence length="165" mass="18051">SFLFSYERTIKPSQGNVYLHDLSNPLMMVVAFGKSGSGNRISRHGLGDYATTAAFDLLKASGEITTSGRMLQDKEVAHGILMVIAWIICSTIGIFMARYMKQATKEKKITGKPAWFPLHQGLMMSCVVVFFIAFIVILVEKQGWAESAGTHGILGLIAIILGLIQ</sequence>
<dbReference type="AlphaFoldDB" id="A0A7M5XPD0"/>
<keyword evidence="10" id="KW-1185">Reference proteome</keyword>
<protein>
    <recommendedName>
        <fullName evidence="8">Cytochrome b561 domain-containing protein</fullName>
    </recommendedName>
</protein>
<evidence type="ECO:0000256" key="7">
    <source>
        <dbReference type="SAM" id="Phobius"/>
    </source>
</evidence>
<evidence type="ECO:0000256" key="2">
    <source>
        <dbReference type="ARBA" id="ARBA00022448"/>
    </source>
</evidence>
<dbReference type="PANTHER" id="PTHR47281">
    <property type="entry name" value="OS09G0557700 PROTEIN"/>
    <property type="match status" value="1"/>
</dbReference>